<gene>
    <name evidence="3" type="ORF">EVEC_LOCUS5511</name>
</gene>
<feature type="compositionally biased region" description="Polar residues" evidence="1">
    <location>
        <begin position="26"/>
        <end position="36"/>
    </location>
</feature>
<evidence type="ECO:0000256" key="1">
    <source>
        <dbReference type="SAM" id="MobiDB-lite"/>
    </source>
</evidence>
<dbReference type="InterPro" id="IPR057448">
    <property type="entry name" value="BCL-11A_Znf_CCHC"/>
</dbReference>
<dbReference type="STRING" id="51028.A0A0N4V6L1"/>
<accession>A0A0N4V6L1</accession>
<reference evidence="5" key="1">
    <citation type="submission" date="2017-02" db="UniProtKB">
        <authorList>
            <consortium name="WormBaseParasite"/>
        </authorList>
    </citation>
    <scope>IDENTIFICATION</scope>
</reference>
<dbReference type="WBParaSite" id="EVEC_0000590001-mRNA-1">
    <property type="protein sequence ID" value="EVEC_0000590001-mRNA-1"/>
    <property type="gene ID" value="EVEC_0000590001"/>
</dbReference>
<feature type="domain" description="BCL-11A-like CCHC zinc finger" evidence="2">
    <location>
        <begin position="78"/>
        <end position="101"/>
    </location>
</feature>
<dbReference type="EMBL" id="UXUI01008187">
    <property type="protein sequence ID" value="VDD90760.1"/>
    <property type="molecule type" value="Genomic_DNA"/>
</dbReference>
<evidence type="ECO:0000313" key="4">
    <source>
        <dbReference type="Proteomes" id="UP000274131"/>
    </source>
</evidence>
<evidence type="ECO:0000313" key="5">
    <source>
        <dbReference type="WBParaSite" id="EVEC_0000590001-mRNA-1"/>
    </source>
</evidence>
<keyword evidence="4" id="KW-1185">Reference proteome</keyword>
<protein>
    <submittedName>
        <fullName evidence="5">C2H2-type domain-containing protein</fullName>
    </submittedName>
</protein>
<feature type="compositionally biased region" description="Low complexity" evidence="1">
    <location>
        <begin position="55"/>
        <end position="68"/>
    </location>
</feature>
<feature type="compositionally biased region" description="Basic and acidic residues" evidence="1">
    <location>
        <begin position="43"/>
        <end position="54"/>
    </location>
</feature>
<reference evidence="3 4" key="2">
    <citation type="submission" date="2018-10" db="EMBL/GenBank/DDBJ databases">
        <authorList>
            <consortium name="Pathogen Informatics"/>
        </authorList>
    </citation>
    <scope>NUCLEOTIDE SEQUENCE [LARGE SCALE GENOMIC DNA]</scope>
</reference>
<dbReference type="Proteomes" id="UP000274131">
    <property type="component" value="Unassembled WGS sequence"/>
</dbReference>
<proteinExistence type="predicted"/>
<dbReference type="AlphaFoldDB" id="A0A0N4V6L1"/>
<dbReference type="OrthoDB" id="10046198at2759"/>
<sequence length="105" mass="11356">MTESQPSHKMPLPHMVYFFKGLQQSTPMASSDSGIESSAEIDTEMKDSTCRDDAAASPSDSSSDDAIAGGHSNSHEDLIVCGDCHAEFSISQFNAFIEHKVFILD</sequence>
<name>A0A0N4V6L1_ENTVE</name>
<organism evidence="5">
    <name type="scientific">Enterobius vermicularis</name>
    <name type="common">Human pinworm</name>
    <dbReference type="NCBI Taxonomy" id="51028"/>
    <lineage>
        <taxon>Eukaryota</taxon>
        <taxon>Metazoa</taxon>
        <taxon>Ecdysozoa</taxon>
        <taxon>Nematoda</taxon>
        <taxon>Chromadorea</taxon>
        <taxon>Rhabditida</taxon>
        <taxon>Spirurina</taxon>
        <taxon>Oxyuridomorpha</taxon>
        <taxon>Oxyuroidea</taxon>
        <taxon>Oxyuridae</taxon>
        <taxon>Enterobius</taxon>
    </lineage>
</organism>
<dbReference type="Pfam" id="PF25491">
    <property type="entry name" value="CCHC_BCL-11A"/>
    <property type="match status" value="1"/>
</dbReference>
<evidence type="ECO:0000259" key="2">
    <source>
        <dbReference type="Pfam" id="PF25491"/>
    </source>
</evidence>
<feature type="region of interest" description="Disordered" evidence="1">
    <location>
        <begin position="26"/>
        <end position="72"/>
    </location>
</feature>
<evidence type="ECO:0000313" key="3">
    <source>
        <dbReference type="EMBL" id="VDD90760.1"/>
    </source>
</evidence>